<reference evidence="2" key="1">
    <citation type="journal article" date="2020" name="Toxins">
        <title>Phylogenomic Analysis of Secondary Metabolism in the Toxic Cyanobacterial Genera Anabaena, Dolichospermum and Aphanizomenon.</title>
        <authorList>
            <person name="Oesterholm J."/>
            <person name="Popin R.V."/>
            <person name="Fewer D.P."/>
            <person name="Sivonen K."/>
        </authorList>
    </citation>
    <scope>NUCLEOTIDE SEQUENCE [LARGE SCALE GENOMIC DNA]</scope>
    <source>
        <strain evidence="2">UHCC 0037</strain>
    </source>
</reference>
<protein>
    <submittedName>
        <fullName evidence="1">DUF2513 domain-containing protein</fullName>
    </submittedName>
</protein>
<gene>
    <name evidence="1" type="ORF">FJR39_12820</name>
</gene>
<accession>A0ACC7S6C5</accession>
<proteinExistence type="predicted"/>
<name>A0ACC7S6C5_DOLFA</name>
<keyword evidence="2" id="KW-1185">Reference proteome</keyword>
<dbReference type="EMBL" id="VILF01000003">
    <property type="protein sequence ID" value="MTJ44020.1"/>
    <property type="molecule type" value="Genomic_DNA"/>
</dbReference>
<sequence>MSVINMKRDWNLVRQILLQTESSPPGVYIQSFTCEGFDRATIIEHIEIMIESKLLDGVVYKTSMVGCASFVVYKITWEGHNFLEDARNDTIWKKVMAEAKDRGTSTSFVVINGLLTKAAQKFAGLG</sequence>
<dbReference type="Proteomes" id="UP001517388">
    <property type="component" value="Unassembled WGS sequence"/>
</dbReference>
<comment type="caution">
    <text evidence="1">The sequence shown here is derived from an EMBL/GenBank/DDBJ whole genome shotgun (WGS) entry which is preliminary data.</text>
</comment>
<evidence type="ECO:0000313" key="2">
    <source>
        <dbReference type="Proteomes" id="UP001517388"/>
    </source>
</evidence>
<evidence type="ECO:0000313" key="1">
    <source>
        <dbReference type="EMBL" id="MTJ44020.1"/>
    </source>
</evidence>
<organism evidence="1 2">
    <name type="scientific">Dolichospermum flos-aquae UHCC 0037</name>
    <dbReference type="NCBI Taxonomy" id="2590026"/>
    <lineage>
        <taxon>Bacteria</taxon>
        <taxon>Bacillati</taxon>
        <taxon>Cyanobacteriota</taxon>
        <taxon>Cyanophyceae</taxon>
        <taxon>Nostocales</taxon>
        <taxon>Aphanizomenonaceae</taxon>
        <taxon>Dolichospermum</taxon>
    </lineage>
</organism>